<evidence type="ECO:0000313" key="2">
    <source>
        <dbReference type="EMBL" id="KAG2453170.1"/>
    </source>
</evidence>
<gene>
    <name evidence="2" type="ORF">HYH02_002494</name>
</gene>
<name>A0A836BBQ6_9CHLO</name>
<dbReference type="Proteomes" id="UP000613740">
    <property type="component" value="Unassembled WGS sequence"/>
</dbReference>
<dbReference type="EMBL" id="JAEHOD010000004">
    <property type="protein sequence ID" value="KAG2453170.1"/>
    <property type="molecule type" value="Genomic_DNA"/>
</dbReference>
<sequence length="134" mass="13600">MVASTSAPATADVPPRRQPPQRTLATIIKASLDLSKKFPVAPLAGFFHGQRIQLADLARWSELDDKTVYGELIAQLESVPAGLVSAINVGDGGISSILDGQSAPLLLFLAAKQAEAAAAVAGAVAGAGQQNAAA</sequence>
<keyword evidence="3" id="KW-1185">Reference proteome</keyword>
<comment type="caution">
    <text evidence="2">The sequence shown here is derived from an EMBL/GenBank/DDBJ whole genome shotgun (WGS) entry which is preliminary data.</text>
</comment>
<organism evidence="2 3">
    <name type="scientific">Chlamydomonas schloesseri</name>
    <dbReference type="NCBI Taxonomy" id="2026947"/>
    <lineage>
        <taxon>Eukaryota</taxon>
        <taxon>Viridiplantae</taxon>
        <taxon>Chlorophyta</taxon>
        <taxon>core chlorophytes</taxon>
        <taxon>Chlorophyceae</taxon>
        <taxon>CS clade</taxon>
        <taxon>Chlamydomonadales</taxon>
        <taxon>Chlamydomonadaceae</taxon>
        <taxon>Chlamydomonas</taxon>
    </lineage>
</organism>
<feature type="region of interest" description="Disordered" evidence="1">
    <location>
        <begin position="1"/>
        <end position="20"/>
    </location>
</feature>
<dbReference type="AlphaFoldDB" id="A0A836BBQ6"/>
<evidence type="ECO:0000313" key="3">
    <source>
        <dbReference type="Proteomes" id="UP000613740"/>
    </source>
</evidence>
<proteinExistence type="predicted"/>
<reference evidence="2" key="1">
    <citation type="journal article" date="2020" name="bioRxiv">
        <title>Comparative genomics of Chlamydomonas.</title>
        <authorList>
            <person name="Craig R.J."/>
            <person name="Hasan A.R."/>
            <person name="Ness R.W."/>
            <person name="Keightley P.D."/>
        </authorList>
    </citation>
    <scope>NUCLEOTIDE SEQUENCE</scope>
    <source>
        <strain evidence="2">CCAP 11/173</strain>
    </source>
</reference>
<evidence type="ECO:0000256" key="1">
    <source>
        <dbReference type="SAM" id="MobiDB-lite"/>
    </source>
</evidence>
<protein>
    <submittedName>
        <fullName evidence="2">Uncharacterized protein</fullName>
    </submittedName>
</protein>
<accession>A0A836BBQ6</accession>
<dbReference type="OrthoDB" id="531882at2759"/>